<dbReference type="AlphaFoldDB" id="A0A8J6I0V0"/>
<dbReference type="GO" id="GO:0005737">
    <property type="term" value="C:cytoplasm"/>
    <property type="evidence" value="ECO:0007669"/>
    <property type="project" value="UniProtKB-SubCell"/>
</dbReference>
<dbReference type="InterPro" id="IPR019903">
    <property type="entry name" value="RIC_family"/>
</dbReference>
<keyword evidence="3" id="KW-1185">Reference proteome</keyword>
<evidence type="ECO:0000256" key="1">
    <source>
        <dbReference type="ARBA" id="ARBA00004496"/>
    </source>
</evidence>
<evidence type="ECO:0000313" key="2">
    <source>
        <dbReference type="EMBL" id="MBA2133675.1"/>
    </source>
</evidence>
<dbReference type="Proteomes" id="UP000657177">
    <property type="component" value="Unassembled WGS sequence"/>
</dbReference>
<comment type="caution">
    <text evidence="2">The sequence shown here is derived from an EMBL/GenBank/DDBJ whole genome shotgun (WGS) entry which is preliminary data.</text>
</comment>
<dbReference type="RefSeq" id="WP_181340143.1">
    <property type="nucleotide sequence ID" value="NZ_JAAKDE010000017.1"/>
</dbReference>
<evidence type="ECO:0000313" key="3">
    <source>
        <dbReference type="Proteomes" id="UP000657177"/>
    </source>
</evidence>
<proteinExistence type="predicted"/>
<organism evidence="2 3">
    <name type="scientific">Capillibacterium thermochitinicola</name>
    <dbReference type="NCBI Taxonomy" id="2699427"/>
    <lineage>
        <taxon>Bacteria</taxon>
        <taxon>Bacillati</taxon>
        <taxon>Bacillota</taxon>
        <taxon>Capillibacterium</taxon>
    </lineage>
</organism>
<comment type="subcellular location">
    <subcellularLocation>
        <location evidence="1">Cytoplasm</location>
    </subcellularLocation>
</comment>
<dbReference type="EMBL" id="JAAKDE010000017">
    <property type="protein sequence ID" value="MBA2133675.1"/>
    <property type="molecule type" value="Genomic_DNA"/>
</dbReference>
<protein>
    <submittedName>
        <fullName evidence="2">Iron-sulfur cluster repair di-iron protein, ric</fullName>
    </submittedName>
</protein>
<gene>
    <name evidence="2" type="ORF">G5B42_09015</name>
</gene>
<accession>A0A8J6I0V0</accession>
<dbReference type="PANTHER" id="PTHR36438">
    <property type="entry name" value="IRON-SULFUR CLUSTER REPAIR PROTEIN YTFE"/>
    <property type="match status" value="1"/>
</dbReference>
<name>A0A8J6I0V0_9FIRM</name>
<dbReference type="PANTHER" id="PTHR36438:SF1">
    <property type="entry name" value="IRON-SULFUR CLUSTER REPAIR PROTEIN YTFE"/>
    <property type="match status" value="1"/>
</dbReference>
<reference evidence="2" key="1">
    <citation type="submission" date="2020-06" db="EMBL/GenBank/DDBJ databases">
        <title>Novel chitinolytic bacterium.</title>
        <authorList>
            <person name="Ungkulpasvich U."/>
            <person name="Kosugi A."/>
            <person name="Uke A."/>
        </authorList>
    </citation>
    <scope>NUCLEOTIDE SEQUENCE</scope>
    <source>
        <strain evidence="2">UUS1-1</strain>
    </source>
</reference>
<sequence length="94" mass="10808">MDFERVKAKHLKTLEQYVPIVARVHGESHPEFHEVRQIFDAINKKLKGAGAAKPDLVSEFRKLREITDNYTVPDDVCESYAAVYKMLAELDEAF</sequence>